<gene>
    <name evidence="7" type="primary">arcB_2</name>
    <name evidence="7" type="ORF">NCTC6754_02802</name>
</gene>
<dbReference type="GO" id="GO:0009927">
    <property type="term" value="F:histidine phosphotransfer kinase activity"/>
    <property type="evidence" value="ECO:0007669"/>
    <property type="project" value="TreeGrafter"/>
</dbReference>
<dbReference type="InterPro" id="IPR003594">
    <property type="entry name" value="HATPase_dom"/>
</dbReference>
<organism evidence="7 8">
    <name type="scientific">Salmonella enterica I</name>
    <dbReference type="NCBI Taxonomy" id="59201"/>
    <lineage>
        <taxon>Bacteria</taxon>
        <taxon>Pseudomonadati</taxon>
        <taxon>Pseudomonadota</taxon>
        <taxon>Gammaproteobacteria</taxon>
        <taxon>Enterobacterales</taxon>
        <taxon>Enterobacteriaceae</taxon>
        <taxon>Salmonella</taxon>
    </lineage>
</organism>
<name>A0A3S4LU30_SALET</name>
<feature type="domain" description="Histidine kinase" evidence="6">
    <location>
        <begin position="23"/>
        <end position="119"/>
    </location>
</feature>
<evidence type="ECO:0000256" key="2">
    <source>
        <dbReference type="ARBA" id="ARBA00012438"/>
    </source>
</evidence>
<evidence type="ECO:0000256" key="1">
    <source>
        <dbReference type="ARBA" id="ARBA00000085"/>
    </source>
</evidence>
<dbReference type="Pfam" id="PF02518">
    <property type="entry name" value="HATPase_c"/>
    <property type="match status" value="1"/>
</dbReference>
<dbReference type="InterPro" id="IPR036890">
    <property type="entry name" value="HATPase_C_sf"/>
</dbReference>
<evidence type="ECO:0000259" key="6">
    <source>
        <dbReference type="PROSITE" id="PS50109"/>
    </source>
</evidence>
<evidence type="ECO:0000256" key="5">
    <source>
        <dbReference type="ARBA" id="ARBA00022777"/>
    </source>
</evidence>
<dbReference type="PANTHER" id="PTHR43047:SF72">
    <property type="entry name" value="OSMOSENSING HISTIDINE PROTEIN KINASE SLN1"/>
    <property type="match status" value="1"/>
</dbReference>
<dbReference type="EMBL" id="LR134190">
    <property type="protein sequence ID" value="VEB53514.1"/>
    <property type="molecule type" value="Genomic_DNA"/>
</dbReference>
<dbReference type="InterPro" id="IPR005467">
    <property type="entry name" value="His_kinase_dom"/>
</dbReference>
<dbReference type="AlphaFoldDB" id="A0A3S4LU30"/>
<dbReference type="SUPFAM" id="SSF55874">
    <property type="entry name" value="ATPase domain of HSP90 chaperone/DNA topoisomerase II/histidine kinase"/>
    <property type="match status" value="1"/>
</dbReference>
<evidence type="ECO:0000256" key="3">
    <source>
        <dbReference type="ARBA" id="ARBA00022553"/>
    </source>
</evidence>
<dbReference type="GO" id="GO:0005886">
    <property type="term" value="C:plasma membrane"/>
    <property type="evidence" value="ECO:0007669"/>
    <property type="project" value="TreeGrafter"/>
</dbReference>
<evidence type="ECO:0000313" key="8">
    <source>
        <dbReference type="Proteomes" id="UP000269208"/>
    </source>
</evidence>
<evidence type="ECO:0000313" key="7">
    <source>
        <dbReference type="EMBL" id="VEB53514.1"/>
    </source>
</evidence>
<dbReference type="Proteomes" id="UP000269208">
    <property type="component" value="Chromosome"/>
</dbReference>
<accession>A0A3S4LU30</accession>
<dbReference type="PANTHER" id="PTHR43047">
    <property type="entry name" value="TWO-COMPONENT HISTIDINE PROTEIN KINASE"/>
    <property type="match status" value="1"/>
</dbReference>
<dbReference type="SMART" id="SM00387">
    <property type="entry name" value="HATPase_c"/>
    <property type="match status" value="1"/>
</dbReference>
<keyword evidence="4 7" id="KW-0808">Transferase</keyword>
<protein>
    <recommendedName>
        <fullName evidence="2">histidine kinase</fullName>
        <ecNumber evidence="2">2.7.13.3</ecNumber>
    </recommendedName>
</protein>
<proteinExistence type="predicted"/>
<reference evidence="7 8" key="1">
    <citation type="submission" date="2018-12" db="EMBL/GenBank/DDBJ databases">
        <authorList>
            <consortium name="Pathogen Informatics"/>
        </authorList>
    </citation>
    <scope>NUCLEOTIDE SEQUENCE [LARGE SCALE GENOMIC DNA]</scope>
    <source>
        <strain evidence="7 8">NCTC6754</strain>
    </source>
</reference>
<dbReference type="Gene3D" id="3.30.565.10">
    <property type="entry name" value="Histidine kinase-like ATPase, C-terminal domain"/>
    <property type="match status" value="1"/>
</dbReference>
<dbReference type="GO" id="GO:0000155">
    <property type="term" value="F:phosphorelay sensor kinase activity"/>
    <property type="evidence" value="ECO:0007669"/>
    <property type="project" value="TreeGrafter"/>
</dbReference>
<evidence type="ECO:0000256" key="4">
    <source>
        <dbReference type="ARBA" id="ARBA00022679"/>
    </source>
</evidence>
<dbReference type="PROSITE" id="PS50109">
    <property type="entry name" value="HIS_KIN"/>
    <property type="match status" value="1"/>
</dbReference>
<keyword evidence="5" id="KW-0418">Kinase</keyword>
<keyword evidence="3" id="KW-0597">Phosphoprotein</keyword>
<sequence>MITNPLISPALWPIWKNLSGLQAQQKGLRFVLEPTLPLPHKVITDGTRLRQILWNLISNAVKFTQQGQVTVRARYDEGDMLHFEVEDSGIGIPQDEQDKIFAMYYQVKDSNGGKTGNGYRYRAGGLPSAGEKYGRRYYRFQSAGQRIDLYANGSCASGGGRGGGRL</sequence>
<comment type="catalytic activity">
    <reaction evidence="1">
        <text>ATP + protein L-histidine = ADP + protein N-phospho-L-histidine.</text>
        <dbReference type="EC" id="2.7.13.3"/>
    </reaction>
</comment>
<dbReference type="EC" id="2.7.13.3" evidence="2"/>